<evidence type="ECO:0008006" key="3">
    <source>
        <dbReference type="Google" id="ProtNLM"/>
    </source>
</evidence>
<dbReference type="EMBL" id="CAKJTI010000006">
    <property type="protein sequence ID" value="CAG9612572.1"/>
    <property type="molecule type" value="Genomic_DNA"/>
</dbReference>
<organism evidence="1 2">
    <name type="scientific">Bacillus rhizoplanae</name>
    <dbReference type="NCBI Taxonomy" id="2880966"/>
    <lineage>
        <taxon>Bacteria</taxon>
        <taxon>Bacillati</taxon>
        <taxon>Bacillota</taxon>
        <taxon>Bacilli</taxon>
        <taxon>Bacillales</taxon>
        <taxon>Bacillaceae</taxon>
        <taxon>Bacillus</taxon>
    </lineage>
</organism>
<accession>A0ABN7ZWG8</accession>
<name>A0ABN7ZWG8_9BACI</name>
<proteinExistence type="predicted"/>
<dbReference type="Proteomes" id="UP000789423">
    <property type="component" value="Unassembled WGS sequence"/>
</dbReference>
<keyword evidence="2" id="KW-1185">Reference proteome</keyword>
<sequence>MEQKIICFSACSSEAYKNFQESVEQPVSVNQLGKNIKVAIQQVDSSLDSVSIWAMRYSPKNQKLWEKIDEGDIALFYGSRKFISYGKIIKTLMCEQAAKNIFGDTIYKLLIIMEKNKAIDQKRDKLWNTFKYSEIARIQGMMIPNVKVQNELLQLHNNNINSLLNDLLEIKDNVG</sequence>
<gene>
    <name evidence="1" type="ORF">BACCIP111899_01749</name>
</gene>
<protein>
    <recommendedName>
        <fullName evidence="3">EVE domain-containing protein</fullName>
    </recommendedName>
</protein>
<comment type="caution">
    <text evidence="1">The sequence shown here is derived from an EMBL/GenBank/DDBJ whole genome shotgun (WGS) entry which is preliminary data.</text>
</comment>
<reference evidence="1 2" key="1">
    <citation type="submission" date="2021-10" db="EMBL/GenBank/DDBJ databases">
        <authorList>
            <person name="Criscuolo A."/>
        </authorList>
    </citation>
    <scope>NUCLEOTIDE SEQUENCE [LARGE SCALE GENOMIC DNA]</scope>
    <source>
        <strain evidence="2">CIP 111899</strain>
    </source>
</reference>
<evidence type="ECO:0000313" key="1">
    <source>
        <dbReference type="EMBL" id="CAG9612572.1"/>
    </source>
</evidence>
<evidence type="ECO:0000313" key="2">
    <source>
        <dbReference type="Proteomes" id="UP000789423"/>
    </source>
</evidence>
<dbReference type="RefSeq" id="WP_230574728.1">
    <property type="nucleotide sequence ID" value="NZ_CAKJTI010000006.1"/>
</dbReference>